<protein>
    <submittedName>
        <fullName evidence="2">Uncharacterized protein</fullName>
    </submittedName>
</protein>
<keyword evidence="1" id="KW-0472">Membrane</keyword>
<keyword evidence="1" id="KW-0812">Transmembrane</keyword>
<dbReference type="Proteomes" id="UP000324233">
    <property type="component" value="Chromosome"/>
</dbReference>
<accession>A0A5B9W8R7</accession>
<evidence type="ECO:0000313" key="2">
    <source>
        <dbReference type="EMBL" id="QEH37026.1"/>
    </source>
</evidence>
<dbReference type="RefSeq" id="WP_148596641.1">
    <property type="nucleotide sequence ID" value="NZ_CP042997.1"/>
</dbReference>
<dbReference type="KEGG" id="agv:OJF2_56110"/>
<sequence>MLAELAMAAVMLMIALALVVKVVGWVGSERRGVERREWAVQEASNLLETITARPFDAVTAEAAAKVALSQQARQVLPGVELKTMIQAEGAAGGPKSKRVSVVIRWRDRSGGWDAPVRLSTWIFAGRQRP</sequence>
<dbReference type="EMBL" id="CP042997">
    <property type="protein sequence ID" value="QEH37026.1"/>
    <property type="molecule type" value="Genomic_DNA"/>
</dbReference>
<evidence type="ECO:0000256" key="1">
    <source>
        <dbReference type="SAM" id="Phobius"/>
    </source>
</evidence>
<evidence type="ECO:0000313" key="3">
    <source>
        <dbReference type="Proteomes" id="UP000324233"/>
    </source>
</evidence>
<organism evidence="2 3">
    <name type="scientific">Aquisphaera giovannonii</name>
    <dbReference type="NCBI Taxonomy" id="406548"/>
    <lineage>
        <taxon>Bacteria</taxon>
        <taxon>Pseudomonadati</taxon>
        <taxon>Planctomycetota</taxon>
        <taxon>Planctomycetia</taxon>
        <taxon>Isosphaerales</taxon>
        <taxon>Isosphaeraceae</taxon>
        <taxon>Aquisphaera</taxon>
    </lineage>
</organism>
<keyword evidence="1" id="KW-1133">Transmembrane helix</keyword>
<keyword evidence="3" id="KW-1185">Reference proteome</keyword>
<dbReference type="OrthoDB" id="284269at2"/>
<reference evidence="2 3" key="1">
    <citation type="submission" date="2019-08" db="EMBL/GenBank/DDBJ databases">
        <title>Deep-cultivation of Planctomycetes and their phenomic and genomic characterization uncovers novel biology.</title>
        <authorList>
            <person name="Wiegand S."/>
            <person name="Jogler M."/>
            <person name="Boedeker C."/>
            <person name="Pinto D."/>
            <person name="Vollmers J."/>
            <person name="Rivas-Marin E."/>
            <person name="Kohn T."/>
            <person name="Peeters S.H."/>
            <person name="Heuer A."/>
            <person name="Rast P."/>
            <person name="Oberbeckmann S."/>
            <person name="Bunk B."/>
            <person name="Jeske O."/>
            <person name="Meyerdierks A."/>
            <person name="Storesund J.E."/>
            <person name="Kallscheuer N."/>
            <person name="Luecker S."/>
            <person name="Lage O.M."/>
            <person name="Pohl T."/>
            <person name="Merkel B.J."/>
            <person name="Hornburger P."/>
            <person name="Mueller R.-W."/>
            <person name="Bruemmer F."/>
            <person name="Labrenz M."/>
            <person name="Spormann A.M."/>
            <person name="Op den Camp H."/>
            <person name="Overmann J."/>
            <person name="Amann R."/>
            <person name="Jetten M.S.M."/>
            <person name="Mascher T."/>
            <person name="Medema M.H."/>
            <person name="Devos D.P."/>
            <person name="Kaster A.-K."/>
            <person name="Ovreas L."/>
            <person name="Rohde M."/>
            <person name="Galperin M.Y."/>
            <person name="Jogler C."/>
        </authorList>
    </citation>
    <scope>NUCLEOTIDE SEQUENCE [LARGE SCALE GENOMIC DNA]</scope>
    <source>
        <strain evidence="2 3">OJF2</strain>
    </source>
</reference>
<gene>
    <name evidence="2" type="ORF">OJF2_56110</name>
</gene>
<name>A0A5B9W8R7_9BACT</name>
<feature type="transmembrane region" description="Helical" evidence="1">
    <location>
        <begin position="6"/>
        <end position="26"/>
    </location>
</feature>
<dbReference type="AlphaFoldDB" id="A0A5B9W8R7"/>
<proteinExistence type="predicted"/>